<feature type="domain" description="SLH" evidence="2">
    <location>
        <begin position="265"/>
        <end position="324"/>
    </location>
</feature>
<evidence type="ECO:0000259" key="2">
    <source>
        <dbReference type="PROSITE" id="PS51272"/>
    </source>
</evidence>
<dbReference type="Proteomes" id="UP000050465">
    <property type="component" value="Unassembled WGS sequence"/>
</dbReference>
<proteinExistence type="predicted"/>
<dbReference type="AlphaFoldDB" id="A0A0P8BK57"/>
<evidence type="ECO:0000313" key="3">
    <source>
        <dbReference type="EMBL" id="KPQ34088.1"/>
    </source>
</evidence>
<protein>
    <submittedName>
        <fullName evidence="3">S-layer homology domain</fullName>
    </submittedName>
</protein>
<dbReference type="PANTHER" id="PTHR43308:SF5">
    <property type="entry name" value="S-LAYER PROTEIN _ PEPTIDOGLYCAN ENDO-BETA-N-ACETYLGLUCOSAMINIDASE"/>
    <property type="match status" value="1"/>
</dbReference>
<evidence type="ECO:0000256" key="1">
    <source>
        <dbReference type="SAM" id="MobiDB-lite"/>
    </source>
</evidence>
<dbReference type="EMBL" id="LJZR01000023">
    <property type="protein sequence ID" value="KPQ34088.1"/>
    <property type="molecule type" value="Genomic_DNA"/>
</dbReference>
<dbReference type="STRING" id="1666911.HLUCCA11_15985"/>
<dbReference type="PATRIC" id="fig|1666911.3.peg.868"/>
<dbReference type="PANTHER" id="PTHR43308">
    <property type="entry name" value="OUTER MEMBRANE PROTEIN ALPHA-RELATED"/>
    <property type="match status" value="1"/>
</dbReference>
<gene>
    <name evidence="3" type="ORF">HLUCCA11_15985</name>
</gene>
<feature type="domain" description="SLH" evidence="2">
    <location>
        <begin position="201"/>
        <end position="264"/>
    </location>
</feature>
<dbReference type="Pfam" id="PF00395">
    <property type="entry name" value="SLH"/>
    <property type="match status" value="2"/>
</dbReference>
<evidence type="ECO:0000313" key="4">
    <source>
        <dbReference type="Proteomes" id="UP000050465"/>
    </source>
</evidence>
<reference evidence="3 4" key="1">
    <citation type="submission" date="2015-09" db="EMBL/GenBank/DDBJ databases">
        <title>Identification and resolution of microdiversity through metagenomic sequencing of parallel consortia.</title>
        <authorList>
            <person name="Nelson W.C."/>
            <person name="Romine M.F."/>
            <person name="Lindemann S.R."/>
        </authorList>
    </citation>
    <scope>NUCLEOTIDE SEQUENCE [LARGE SCALE GENOMIC DNA]</scope>
    <source>
        <strain evidence="3">Ana</strain>
    </source>
</reference>
<dbReference type="InterPro" id="IPR001119">
    <property type="entry name" value="SLH_dom"/>
</dbReference>
<sequence>MTQSPLEPPNENNPSTSAADTPRREDERVVGQTTGPSRPLTFDEVVALFVAFLSLGSVLLWGLTRGGIDLFSESLASADNSIVSSDEDGGAPFAFPLGSNNEATAGDVDQENARALADGNDGAGAVAGRDGLPARLPRERRSNNVWGDVKAGMAGAAAGITGVVVTPEETPAVPTPDPLPPVAADFAAAPLSAAATAPPKEAIQFADVPNNYWAKPYIDALSSRELISGFQDGDFKPEQPVTRAQIANIVSRTFELTADKENLEFADVTGDYWAKESIGEVVRGGFMTGFPNDTFAPNDPVTRAQALTTLVTGLGIEPPTNIQASLDRYADANTIPNWANEKMAAATVGGLVVNYPELPQLNPTQPTTRAELAAFLYQALAKQGVVEPIESEYLVKP</sequence>
<feature type="region of interest" description="Disordered" evidence="1">
    <location>
        <begin position="1"/>
        <end position="37"/>
    </location>
</feature>
<comment type="caution">
    <text evidence="3">The sequence shown here is derived from an EMBL/GenBank/DDBJ whole genome shotgun (WGS) entry which is preliminary data.</text>
</comment>
<accession>A0A0P8BK57</accession>
<dbReference type="PROSITE" id="PS51272">
    <property type="entry name" value="SLH"/>
    <property type="match status" value="3"/>
</dbReference>
<name>A0A0P8BK57_9CYAN</name>
<feature type="domain" description="SLH" evidence="2">
    <location>
        <begin position="326"/>
        <end position="390"/>
    </location>
</feature>
<organism evidence="3 4">
    <name type="scientific">Phormidesmis priestleyi Ana</name>
    <dbReference type="NCBI Taxonomy" id="1666911"/>
    <lineage>
        <taxon>Bacteria</taxon>
        <taxon>Bacillati</taxon>
        <taxon>Cyanobacteriota</taxon>
        <taxon>Cyanophyceae</taxon>
        <taxon>Leptolyngbyales</taxon>
        <taxon>Leptolyngbyaceae</taxon>
        <taxon>Phormidesmis</taxon>
    </lineage>
</organism>
<dbReference type="InterPro" id="IPR051465">
    <property type="entry name" value="Cell_Envelope_Struct_Comp"/>
</dbReference>